<protein>
    <submittedName>
        <fullName evidence="1">Histidinol-phosphatase</fullName>
    </submittedName>
</protein>
<evidence type="ECO:0000313" key="1">
    <source>
        <dbReference type="EMBL" id="OPH46920.1"/>
    </source>
</evidence>
<dbReference type="AlphaFoldDB" id="A0A1V4H7Q4"/>
<dbReference type="OrthoDB" id="9777619at2"/>
<dbReference type="Pfam" id="PF13263">
    <property type="entry name" value="PHP_C"/>
    <property type="match status" value="1"/>
</dbReference>
<organism evidence="1 2">
    <name type="scientific">Paenibacillus ferrarius</name>
    <dbReference type="NCBI Taxonomy" id="1469647"/>
    <lineage>
        <taxon>Bacteria</taxon>
        <taxon>Bacillati</taxon>
        <taxon>Bacillota</taxon>
        <taxon>Bacilli</taxon>
        <taxon>Bacillales</taxon>
        <taxon>Paenibacillaceae</taxon>
        <taxon>Paenibacillus</taxon>
    </lineage>
</organism>
<sequence length="252" mass="28243">MKIDLHTHVKLTKSVMFSYSYFLESIQEARQAGLSATALTEHFNTLRFNDIYDALDQHFAYKQHYYDIDGFKLFPGMEIDVKEGGHILFIACRDTIRELRQQLDGHEAEGQFIGMEALLDIASSYNILKIGAHPYRTDNPLTGIPHTWLQQLDALDLNAKDLYKYGIDVMQNKVNALGQTLGLPVVAGSDTHHPLQFGSVWNVMQADCSSIDDLKSCLQAGTYRLEISPCLDTKVKAAETVKRLLKAAGGHP</sequence>
<dbReference type="EMBL" id="MBTG01000072">
    <property type="protein sequence ID" value="OPH46920.1"/>
    <property type="molecule type" value="Genomic_DNA"/>
</dbReference>
<evidence type="ECO:0000313" key="2">
    <source>
        <dbReference type="Proteomes" id="UP000190626"/>
    </source>
</evidence>
<dbReference type="STRING" id="1469647.BC351_13425"/>
<name>A0A1V4H7Q4_9BACL</name>
<proteinExistence type="predicted"/>
<dbReference type="Proteomes" id="UP000190626">
    <property type="component" value="Unassembled WGS sequence"/>
</dbReference>
<dbReference type="SUPFAM" id="SSF89550">
    <property type="entry name" value="PHP domain-like"/>
    <property type="match status" value="1"/>
</dbReference>
<comment type="caution">
    <text evidence="1">The sequence shown here is derived from an EMBL/GenBank/DDBJ whole genome shotgun (WGS) entry which is preliminary data.</text>
</comment>
<dbReference type="Gene3D" id="3.20.20.140">
    <property type="entry name" value="Metal-dependent hydrolases"/>
    <property type="match status" value="1"/>
</dbReference>
<accession>A0A1V4H7Q4</accession>
<reference evidence="2" key="1">
    <citation type="submission" date="2016-07" db="EMBL/GenBank/DDBJ databases">
        <authorList>
            <person name="Florea S."/>
            <person name="Webb J.S."/>
            <person name="Jaromczyk J."/>
            <person name="Schardl C.L."/>
        </authorList>
    </citation>
    <scope>NUCLEOTIDE SEQUENCE [LARGE SCALE GENOMIC DNA]</scope>
    <source>
        <strain evidence="2">CY1</strain>
    </source>
</reference>
<gene>
    <name evidence="1" type="ORF">BC351_13425</name>
</gene>
<keyword evidence="2" id="KW-1185">Reference proteome</keyword>
<dbReference type="InterPro" id="IPR016195">
    <property type="entry name" value="Pol/histidinol_Pase-like"/>
</dbReference>
<dbReference type="RefSeq" id="WP_079421243.1">
    <property type="nucleotide sequence ID" value="NZ_MBTG01000072.1"/>
</dbReference>